<evidence type="ECO:0000313" key="2">
    <source>
        <dbReference type="Proteomes" id="UP000177609"/>
    </source>
</evidence>
<gene>
    <name evidence="1" type="ORF">A3J01_02910</name>
</gene>
<name>A0A1F8H336_9BACT</name>
<sequence length="109" mass="13256">MDIEKIEIKVKIIEEKKLKAIITINFGDFVIKGFRVAESEYPNERGDKLWITPPSYRDGSGRYHPIFFMPDKELWEQLKKKMWDEYYRQLNEYHKKRFDLTDDNIPIIN</sequence>
<dbReference type="SUPFAM" id="SSF160537">
    <property type="entry name" value="SpoVG-like"/>
    <property type="match status" value="1"/>
</dbReference>
<dbReference type="Proteomes" id="UP000177609">
    <property type="component" value="Unassembled WGS sequence"/>
</dbReference>
<dbReference type="GO" id="GO:0030435">
    <property type="term" value="P:sporulation resulting in formation of a cellular spore"/>
    <property type="evidence" value="ECO:0007669"/>
    <property type="project" value="InterPro"/>
</dbReference>
<dbReference type="Gene3D" id="3.30.1120.40">
    <property type="entry name" value="Stage V sporulation protein G"/>
    <property type="match status" value="1"/>
</dbReference>
<dbReference type="InterPro" id="IPR007170">
    <property type="entry name" value="SpoVG"/>
</dbReference>
<dbReference type="Pfam" id="PF04026">
    <property type="entry name" value="SpoVG"/>
    <property type="match status" value="1"/>
</dbReference>
<dbReference type="InterPro" id="IPR036751">
    <property type="entry name" value="SpoVG_sf"/>
</dbReference>
<protein>
    <recommendedName>
        <fullName evidence="3">Septation protein SpoVG</fullName>
    </recommendedName>
</protein>
<dbReference type="AlphaFoldDB" id="A0A1F8H336"/>
<organism evidence="1 2">
    <name type="scientific">Candidatus Yanofskybacteria bacterium RIFCSPLOWO2_02_FULL_45_18</name>
    <dbReference type="NCBI Taxonomy" id="1802707"/>
    <lineage>
        <taxon>Bacteria</taxon>
        <taxon>Candidatus Yanofskyibacteriota</taxon>
    </lineage>
</organism>
<proteinExistence type="predicted"/>
<evidence type="ECO:0008006" key="3">
    <source>
        <dbReference type="Google" id="ProtNLM"/>
    </source>
</evidence>
<evidence type="ECO:0000313" key="1">
    <source>
        <dbReference type="EMBL" id="OGN32001.1"/>
    </source>
</evidence>
<comment type="caution">
    <text evidence="1">The sequence shown here is derived from an EMBL/GenBank/DDBJ whole genome shotgun (WGS) entry which is preliminary data.</text>
</comment>
<dbReference type="STRING" id="1802707.A3J01_02910"/>
<accession>A0A1F8H336</accession>
<reference evidence="1 2" key="1">
    <citation type="journal article" date="2016" name="Nat. Commun.">
        <title>Thousands of microbial genomes shed light on interconnected biogeochemical processes in an aquifer system.</title>
        <authorList>
            <person name="Anantharaman K."/>
            <person name="Brown C.T."/>
            <person name="Hug L.A."/>
            <person name="Sharon I."/>
            <person name="Castelle C.J."/>
            <person name="Probst A.J."/>
            <person name="Thomas B.C."/>
            <person name="Singh A."/>
            <person name="Wilkins M.J."/>
            <person name="Karaoz U."/>
            <person name="Brodie E.L."/>
            <person name="Williams K.H."/>
            <person name="Hubbard S.S."/>
            <person name="Banfield J.F."/>
        </authorList>
    </citation>
    <scope>NUCLEOTIDE SEQUENCE [LARGE SCALE GENOMIC DNA]</scope>
</reference>
<dbReference type="EMBL" id="MGKV01000014">
    <property type="protein sequence ID" value="OGN32001.1"/>
    <property type="molecule type" value="Genomic_DNA"/>
</dbReference>